<proteinExistence type="predicted"/>
<keyword evidence="5" id="KW-1185">Reference proteome</keyword>
<keyword evidence="2" id="KW-0732">Signal</keyword>
<dbReference type="OrthoDB" id="9777975at2"/>
<dbReference type="InterPro" id="IPR029058">
    <property type="entry name" value="AB_hydrolase_fold"/>
</dbReference>
<feature type="domain" description="BD-FAE-like" evidence="3">
    <location>
        <begin position="54"/>
        <end position="243"/>
    </location>
</feature>
<dbReference type="SUPFAM" id="SSF53474">
    <property type="entry name" value="alpha/beta-Hydrolases"/>
    <property type="match status" value="1"/>
</dbReference>
<evidence type="ECO:0000313" key="4">
    <source>
        <dbReference type="EMBL" id="SDZ98895.1"/>
    </source>
</evidence>
<protein>
    <submittedName>
        <fullName evidence="4">Acetyl esterase/lipase</fullName>
    </submittedName>
</protein>
<name>A0A1H3XHJ3_BIZPA</name>
<feature type="signal peptide" evidence="2">
    <location>
        <begin position="1"/>
        <end position="22"/>
    </location>
</feature>
<evidence type="ECO:0000313" key="5">
    <source>
        <dbReference type="Proteomes" id="UP000198846"/>
    </source>
</evidence>
<accession>A0A1H3XHJ3</accession>
<dbReference type="Proteomes" id="UP000198846">
    <property type="component" value="Unassembled WGS sequence"/>
</dbReference>
<dbReference type="STRING" id="283786.SAMN04487990_10530"/>
<reference evidence="4 5" key="1">
    <citation type="submission" date="2016-10" db="EMBL/GenBank/DDBJ databases">
        <authorList>
            <person name="de Groot N.N."/>
        </authorList>
    </citation>
    <scope>NUCLEOTIDE SEQUENCE [LARGE SCALE GENOMIC DNA]</scope>
    <source>
        <strain evidence="4 5">DSM 23842</strain>
    </source>
</reference>
<dbReference type="EMBL" id="FNQK01000005">
    <property type="protein sequence ID" value="SDZ98895.1"/>
    <property type="molecule type" value="Genomic_DNA"/>
</dbReference>
<evidence type="ECO:0000256" key="1">
    <source>
        <dbReference type="ARBA" id="ARBA00022801"/>
    </source>
</evidence>
<dbReference type="AlphaFoldDB" id="A0A1H3XHJ3"/>
<dbReference type="InterPro" id="IPR049492">
    <property type="entry name" value="BD-FAE-like_dom"/>
</dbReference>
<dbReference type="GO" id="GO:0016787">
    <property type="term" value="F:hydrolase activity"/>
    <property type="evidence" value="ECO:0007669"/>
    <property type="project" value="UniProtKB-KW"/>
</dbReference>
<dbReference type="InterPro" id="IPR050300">
    <property type="entry name" value="GDXG_lipolytic_enzyme"/>
</dbReference>
<evidence type="ECO:0000259" key="3">
    <source>
        <dbReference type="Pfam" id="PF20434"/>
    </source>
</evidence>
<organism evidence="4 5">
    <name type="scientific">Bizionia paragorgiae</name>
    <dbReference type="NCBI Taxonomy" id="283786"/>
    <lineage>
        <taxon>Bacteria</taxon>
        <taxon>Pseudomonadati</taxon>
        <taxon>Bacteroidota</taxon>
        <taxon>Flavobacteriia</taxon>
        <taxon>Flavobacteriales</taxon>
        <taxon>Flavobacteriaceae</taxon>
        <taxon>Bizionia</taxon>
    </lineage>
</organism>
<keyword evidence="1" id="KW-0378">Hydrolase</keyword>
<dbReference type="RefSeq" id="WP_092132992.1">
    <property type="nucleotide sequence ID" value="NZ_FNQK01000005.1"/>
</dbReference>
<dbReference type="PANTHER" id="PTHR48081">
    <property type="entry name" value="AB HYDROLASE SUPERFAMILY PROTEIN C4A8.06C"/>
    <property type="match status" value="1"/>
</dbReference>
<gene>
    <name evidence="4" type="ORF">SAMN04487990_10530</name>
</gene>
<sequence>MKKLSAPFLSLLLLTLFCFSCSDDDSESQVIIQQTQETQFLDVPYGNNNQQVYDIYLPAHRDLNTKVLILVHGGGWTAGDKVDMNPYRDIAKAELSEYAIVNINYRLASQGVSPFPMQLDDITAVINQLKAKRNEYVISEDYAFIGVSAGAHLSLLWTYDYDTQQDVAMVASLVGPTNFTDPAYSDFVNPSFLYFGVTPTTSVLEQYSPYHQVQASSAPTILFYGGMDPLIPTSQGVDMEAKLTALGVENEFTLYPNEGHGWTGANALDTWTKLKSFILTHH</sequence>
<dbReference type="Gene3D" id="3.40.50.1820">
    <property type="entry name" value="alpha/beta hydrolase"/>
    <property type="match status" value="1"/>
</dbReference>
<evidence type="ECO:0000256" key="2">
    <source>
        <dbReference type="SAM" id="SignalP"/>
    </source>
</evidence>
<feature type="chain" id="PRO_5011484974" evidence="2">
    <location>
        <begin position="23"/>
        <end position="282"/>
    </location>
</feature>
<dbReference type="Pfam" id="PF20434">
    <property type="entry name" value="BD-FAE"/>
    <property type="match status" value="1"/>
</dbReference>